<evidence type="ECO:0000259" key="12">
    <source>
        <dbReference type="SMART" id="SM00919"/>
    </source>
</evidence>
<dbReference type="SMART" id="SM01274">
    <property type="entry name" value="malic"/>
    <property type="match status" value="1"/>
</dbReference>
<dbReference type="SUPFAM" id="SSF51735">
    <property type="entry name" value="NAD(P)-binding Rossmann-fold domains"/>
    <property type="match status" value="1"/>
</dbReference>
<keyword evidence="15" id="KW-1185">Reference proteome</keyword>
<dbReference type="GO" id="GO:0004473">
    <property type="term" value="F:malate dehydrogenase (decarboxylating) (NADP+) activity"/>
    <property type="evidence" value="ECO:0007669"/>
    <property type="project" value="UniProtKB-EC"/>
</dbReference>
<name>A0A9Q0V7D9_SALVM</name>
<proteinExistence type="inferred from homology"/>
<sequence>MMNGVEKTNGEDLATEEQLITPWTVSVASGYTLLRDPRHNKGLAFTEYERDAHYLRGLLPPALMTQELQEKKLMHNLRQYEVPLQRYMAMMDLQERNERLFYKLLIDNVEELLPVVYTPTVGEACQKYGSIFRRPQGLYISLKEKGKILEVLKNWPERNIQVIVVTDGERILGLGDLGCQGMGIPVGKLSLYTALGGLRPSACLPVTIDVGTNNEKLLNDEFYIGLRQRRATGQEYAELLEEFMTAVKKNYGEKVLVQFEDFANHNAFDLLEKYSPTHLVFNDDIQGTASVVLAGLLAALKLVGGALADHKFLFLGAGEAGTGIAELIALELSKQTKAPLEETRKKIWLVDSKGLIVSSRKESLQHFKKPWSHDHEPVKGLLDAVKAIKPTVLIGSSGVGKTFTKEVVEAMASINEKPLILALSNPTSQSECTAEEAYTWSKGRAIFASGSPFDPVEYNSEVFVPGQANNAYIFPGFGLGLIMSGAIRVHDDMLLAASDALAAQVKQENFDKGLIYPPFSNIRNISANIAAKVAAKAYELGLASRLPRPKGPRQACRELHVQPSLPKLSLNLERNFAFCNQRFALGRSLYFLSVFHVSFTSNLKQEECCLL</sequence>
<feature type="binding site" evidence="9">
    <location>
        <position position="170"/>
    </location>
    <ligand>
        <name>(S)-malate</name>
        <dbReference type="ChEBI" id="CHEBI:15589"/>
    </ligand>
</feature>
<reference evidence="14" key="1">
    <citation type="submission" date="2022-11" db="EMBL/GenBank/DDBJ databases">
        <authorList>
            <person name="Hyden B.L."/>
            <person name="Feng K."/>
            <person name="Yates T."/>
            <person name="Jawdy S."/>
            <person name="Smart L.B."/>
            <person name="Muchero W."/>
        </authorList>
    </citation>
    <scope>NUCLEOTIDE SEQUENCE</scope>
    <source>
        <tissue evidence="14">Shoot tip</tissue>
    </source>
</reference>
<dbReference type="Gene3D" id="3.40.50.10380">
    <property type="entry name" value="Malic enzyme, N-terminal domain"/>
    <property type="match status" value="1"/>
</dbReference>
<keyword evidence="4" id="KW-0521">NADP</keyword>
<comment type="cofactor">
    <cofactor evidence="10">
        <name>Mg(2+)</name>
        <dbReference type="ChEBI" id="CHEBI:18420"/>
    </cofactor>
    <cofactor evidence="10">
        <name>Mn(2+)</name>
        <dbReference type="ChEBI" id="CHEBI:29035"/>
    </cofactor>
    <text evidence="10">Divalent metal cations. Prefers magnesium or manganese.</text>
</comment>
<feature type="binding site" evidence="10">
    <location>
        <position position="260"/>
    </location>
    <ligand>
        <name>a divalent metal cation</name>
        <dbReference type="ChEBI" id="CHEBI:60240"/>
    </ligand>
</feature>
<evidence type="ECO:0000256" key="6">
    <source>
        <dbReference type="ARBA" id="ARBA00050924"/>
    </source>
</evidence>
<protein>
    <recommendedName>
        <fullName evidence="11">Malic enzyme</fullName>
    </recommendedName>
</protein>
<reference evidence="14" key="2">
    <citation type="journal article" date="2023" name="Int. J. Mol. Sci.">
        <title>De Novo Assembly and Annotation of 11 Diverse Shrub Willow (Salix) Genomes Reveals Novel Gene Organization in Sex-Linked Regions.</title>
        <authorList>
            <person name="Hyden B."/>
            <person name="Feng K."/>
            <person name="Yates T.B."/>
            <person name="Jawdy S."/>
            <person name="Cereghino C."/>
            <person name="Smart L.B."/>
            <person name="Muchero W."/>
        </authorList>
    </citation>
    <scope>NUCLEOTIDE SEQUENCE [LARGE SCALE GENOMIC DNA]</scope>
    <source>
        <tissue evidence="14">Shoot tip</tissue>
    </source>
</reference>
<dbReference type="GO" id="GO:0009507">
    <property type="term" value="C:chloroplast"/>
    <property type="evidence" value="ECO:0007669"/>
    <property type="project" value="TreeGrafter"/>
</dbReference>
<dbReference type="InterPro" id="IPR012302">
    <property type="entry name" value="Malic_NAD-bd"/>
</dbReference>
<dbReference type="InterPro" id="IPR046346">
    <property type="entry name" value="Aminoacid_DH-like_N_sf"/>
</dbReference>
<comment type="catalytic activity">
    <reaction evidence="7">
        <text>oxaloacetate + H(+) = pyruvate + CO2</text>
        <dbReference type="Rhea" id="RHEA:15641"/>
        <dbReference type="ChEBI" id="CHEBI:15361"/>
        <dbReference type="ChEBI" id="CHEBI:15378"/>
        <dbReference type="ChEBI" id="CHEBI:16452"/>
        <dbReference type="ChEBI" id="CHEBI:16526"/>
        <dbReference type="EC" id="1.1.1.40"/>
    </reaction>
</comment>
<gene>
    <name evidence="14" type="ORF">OIU85_017466</name>
</gene>
<feature type="binding site" evidence="9">
    <location>
        <position position="469"/>
    </location>
    <ligand>
        <name>(S)-malate</name>
        <dbReference type="ChEBI" id="CHEBI:15589"/>
    </ligand>
</feature>
<dbReference type="CDD" id="cd05312">
    <property type="entry name" value="NAD_bind_1_malic_enz"/>
    <property type="match status" value="1"/>
</dbReference>
<keyword evidence="5 11" id="KW-0560">Oxidoreductase</keyword>
<dbReference type="Gene3D" id="3.40.50.720">
    <property type="entry name" value="NAD(P)-binding Rossmann-like Domain"/>
    <property type="match status" value="1"/>
</dbReference>
<dbReference type="InterPro" id="IPR001891">
    <property type="entry name" value="Malic_OxRdtase"/>
</dbReference>
<dbReference type="OrthoDB" id="5365701at2759"/>
<dbReference type="FunFam" id="3.40.50.10380:FF:000002">
    <property type="entry name" value="Malic enzyme"/>
    <property type="match status" value="1"/>
</dbReference>
<comment type="cofactor">
    <cofactor evidence="1">
        <name>Mn(2+)</name>
        <dbReference type="ChEBI" id="CHEBI:29035"/>
    </cofactor>
</comment>
<dbReference type="InterPro" id="IPR037062">
    <property type="entry name" value="Malic_N_dom_sf"/>
</dbReference>
<evidence type="ECO:0000256" key="2">
    <source>
        <dbReference type="ARBA" id="ARBA00008785"/>
    </source>
</evidence>
<comment type="similarity">
    <text evidence="2 11">Belongs to the malic enzymes family.</text>
</comment>
<evidence type="ECO:0000256" key="4">
    <source>
        <dbReference type="ARBA" id="ARBA00022857"/>
    </source>
</evidence>
<feature type="active site" description="Proton donor" evidence="8">
    <location>
        <position position="117"/>
    </location>
</feature>
<feature type="domain" description="Malic enzyme N-terminal" evidence="13">
    <location>
        <begin position="94"/>
        <end position="275"/>
    </location>
</feature>
<evidence type="ECO:0000256" key="7">
    <source>
        <dbReference type="ARBA" id="ARBA00051384"/>
    </source>
</evidence>
<dbReference type="InterPro" id="IPR015884">
    <property type="entry name" value="Malic_enzyme_CS"/>
</dbReference>
<accession>A0A9Q0V7D9</accession>
<dbReference type="SMART" id="SM00919">
    <property type="entry name" value="Malic_M"/>
    <property type="match status" value="1"/>
</dbReference>
<feature type="binding site" evidence="10">
    <location>
        <position position="261"/>
    </location>
    <ligand>
        <name>a divalent metal cation</name>
        <dbReference type="ChEBI" id="CHEBI:60240"/>
    </ligand>
</feature>
<dbReference type="PROSITE" id="PS00331">
    <property type="entry name" value="MALIC_ENZYMES"/>
    <property type="match status" value="1"/>
</dbReference>
<dbReference type="PIRSF" id="PIRSF000106">
    <property type="entry name" value="ME"/>
    <property type="match status" value="1"/>
</dbReference>
<dbReference type="NCBIfam" id="NF010052">
    <property type="entry name" value="PRK13529.1"/>
    <property type="match status" value="1"/>
</dbReference>
<dbReference type="SUPFAM" id="SSF53223">
    <property type="entry name" value="Aminoacid dehydrogenase-like, N-terminal domain"/>
    <property type="match status" value="1"/>
</dbReference>
<dbReference type="PANTHER" id="PTHR23406:SF64">
    <property type="entry name" value="NADP-DEPENDENT MALIC ENZYME 3"/>
    <property type="match status" value="1"/>
</dbReference>
<feature type="binding site" evidence="10">
    <location>
        <position position="284"/>
    </location>
    <ligand>
        <name>a divalent metal cation</name>
        <dbReference type="ChEBI" id="CHEBI:60240"/>
    </ligand>
</feature>
<keyword evidence="3 10" id="KW-0479">Metal-binding</keyword>
<dbReference type="Pfam" id="PF00390">
    <property type="entry name" value="malic"/>
    <property type="match status" value="1"/>
</dbReference>
<comment type="caution">
    <text evidence="14">The sequence shown here is derived from an EMBL/GenBank/DDBJ whole genome shotgun (WGS) entry which is preliminary data.</text>
</comment>
<feature type="domain" description="Malic enzyme NAD-binding" evidence="12">
    <location>
        <begin position="285"/>
        <end position="538"/>
    </location>
</feature>
<dbReference type="PRINTS" id="PR00072">
    <property type="entry name" value="MALOXRDTASE"/>
</dbReference>
<evidence type="ECO:0000256" key="1">
    <source>
        <dbReference type="ARBA" id="ARBA00001936"/>
    </source>
</evidence>
<feature type="active site" description="Proton acceptor" evidence="8">
    <location>
        <position position="188"/>
    </location>
</feature>
<dbReference type="GO" id="GO:0046872">
    <property type="term" value="F:metal ion binding"/>
    <property type="evidence" value="ECO:0007669"/>
    <property type="project" value="UniProtKB-KW"/>
</dbReference>
<evidence type="ECO:0000256" key="3">
    <source>
        <dbReference type="ARBA" id="ARBA00022723"/>
    </source>
</evidence>
<dbReference type="AlphaFoldDB" id="A0A9Q0V7D9"/>
<dbReference type="PANTHER" id="PTHR23406">
    <property type="entry name" value="MALIC ENZYME-RELATED"/>
    <property type="match status" value="1"/>
</dbReference>
<dbReference type="InterPro" id="IPR012301">
    <property type="entry name" value="Malic_N_dom"/>
</dbReference>
<evidence type="ECO:0000313" key="14">
    <source>
        <dbReference type="EMBL" id="KAJ6743525.1"/>
    </source>
</evidence>
<evidence type="ECO:0000256" key="10">
    <source>
        <dbReference type="PIRSR" id="PIRSR000106-3"/>
    </source>
</evidence>
<evidence type="ECO:0000259" key="13">
    <source>
        <dbReference type="SMART" id="SM01274"/>
    </source>
</evidence>
<evidence type="ECO:0000256" key="5">
    <source>
        <dbReference type="ARBA" id="ARBA00023002"/>
    </source>
</evidence>
<evidence type="ECO:0000313" key="15">
    <source>
        <dbReference type="Proteomes" id="UP001151529"/>
    </source>
</evidence>
<dbReference type="GO" id="GO:0006108">
    <property type="term" value="P:malate metabolic process"/>
    <property type="evidence" value="ECO:0007669"/>
    <property type="project" value="TreeGrafter"/>
</dbReference>
<dbReference type="FunFam" id="3.40.50.720:FF:000067">
    <property type="entry name" value="Malic enzyme"/>
    <property type="match status" value="1"/>
</dbReference>
<evidence type="ECO:0000256" key="8">
    <source>
        <dbReference type="PIRSR" id="PIRSR000106-1"/>
    </source>
</evidence>
<feature type="binding site" evidence="9">
    <location>
        <position position="425"/>
    </location>
    <ligand>
        <name>(S)-malate</name>
        <dbReference type="ChEBI" id="CHEBI:15589"/>
    </ligand>
</feature>
<evidence type="ECO:0000256" key="9">
    <source>
        <dbReference type="PIRSR" id="PIRSR000106-2"/>
    </source>
</evidence>
<comment type="catalytic activity">
    <reaction evidence="6">
        <text>(S)-malate + NADP(+) = pyruvate + CO2 + NADPH</text>
        <dbReference type="Rhea" id="RHEA:18253"/>
        <dbReference type="ChEBI" id="CHEBI:15361"/>
        <dbReference type="ChEBI" id="CHEBI:15589"/>
        <dbReference type="ChEBI" id="CHEBI:16526"/>
        <dbReference type="ChEBI" id="CHEBI:57783"/>
        <dbReference type="ChEBI" id="CHEBI:58349"/>
        <dbReference type="EC" id="1.1.1.40"/>
    </reaction>
</comment>
<dbReference type="GO" id="GO:0051287">
    <property type="term" value="F:NAD binding"/>
    <property type="evidence" value="ECO:0007669"/>
    <property type="project" value="InterPro"/>
</dbReference>
<dbReference type="Proteomes" id="UP001151529">
    <property type="component" value="Chromosome 6"/>
</dbReference>
<dbReference type="Pfam" id="PF03949">
    <property type="entry name" value="Malic_M"/>
    <property type="match status" value="1"/>
</dbReference>
<dbReference type="InterPro" id="IPR036291">
    <property type="entry name" value="NAD(P)-bd_dom_sf"/>
</dbReference>
<organism evidence="14 15">
    <name type="scientific">Salix viminalis</name>
    <name type="common">Common osier</name>
    <name type="synonym">Basket willow</name>
    <dbReference type="NCBI Taxonomy" id="40686"/>
    <lineage>
        <taxon>Eukaryota</taxon>
        <taxon>Viridiplantae</taxon>
        <taxon>Streptophyta</taxon>
        <taxon>Embryophyta</taxon>
        <taxon>Tracheophyta</taxon>
        <taxon>Spermatophyta</taxon>
        <taxon>Magnoliopsida</taxon>
        <taxon>eudicotyledons</taxon>
        <taxon>Gunneridae</taxon>
        <taxon>Pentapetalae</taxon>
        <taxon>rosids</taxon>
        <taxon>fabids</taxon>
        <taxon>Malpighiales</taxon>
        <taxon>Salicaceae</taxon>
        <taxon>Saliceae</taxon>
        <taxon>Salix</taxon>
    </lineage>
</organism>
<evidence type="ECO:0000256" key="11">
    <source>
        <dbReference type="RuleBase" id="RU003426"/>
    </source>
</evidence>
<dbReference type="EMBL" id="JAPFFL010000002">
    <property type="protein sequence ID" value="KAJ6743525.1"/>
    <property type="molecule type" value="Genomic_DNA"/>
</dbReference>